<dbReference type="Pfam" id="PF20862">
    <property type="entry name" value="DUF6843"/>
    <property type="match status" value="1"/>
</dbReference>
<evidence type="ECO:0000313" key="4">
    <source>
        <dbReference type="Proteomes" id="UP001558534"/>
    </source>
</evidence>
<reference evidence="3 4" key="1">
    <citation type="submission" date="2024-07" db="EMBL/GenBank/DDBJ databases">
        <title>Characterization of a bacterium isolated from hydrolysated instant sea cucumber by whole-genome sequencing and metabolomics.</title>
        <authorList>
            <person name="Luo X."/>
            <person name="Zhang Z."/>
            <person name="Zheng Z."/>
            <person name="Zhang W."/>
            <person name="Ming T."/>
            <person name="Jiao L."/>
            <person name="Su X."/>
            <person name="Kong F."/>
            <person name="Xu J."/>
        </authorList>
    </citation>
    <scope>NUCLEOTIDE SEQUENCE [LARGE SCALE GENOMIC DNA]</scope>
    <source>
        <strain evidence="3 4">XL-2024</strain>
    </source>
</reference>
<dbReference type="EMBL" id="JBFRHK010000002">
    <property type="protein sequence ID" value="MEX3744214.1"/>
    <property type="molecule type" value="Genomic_DNA"/>
</dbReference>
<evidence type="ECO:0000259" key="2">
    <source>
        <dbReference type="Pfam" id="PF20862"/>
    </source>
</evidence>
<keyword evidence="1" id="KW-0472">Membrane</keyword>
<dbReference type="Proteomes" id="UP001558534">
    <property type="component" value="Unassembled WGS sequence"/>
</dbReference>
<comment type="caution">
    <text evidence="3">The sequence shown here is derived from an EMBL/GenBank/DDBJ whole genome shotgun (WGS) entry which is preliminary data.</text>
</comment>
<dbReference type="InterPro" id="IPR049293">
    <property type="entry name" value="DUF6843"/>
</dbReference>
<dbReference type="RefSeq" id="WP_368635239.1">
    <property type="nucleotide sequence ID" value="NZ_JBFRHK010000002.1"/>
</dbReference>
<organism evidence="3 4">
    <name type="scientific">Lysinibacillus xylanilyticus</name>
    <dbReference type="NCBI Taxonomy" id="582475"/>
    <lineage>
        <taxon>Bacteria</taxon>
        <taxon>Bacillati</taxon>
        <taxon>Bacillota</taxon>
        <taxon>Bacilli</taxon>
        <taxon>Bacillales</taxon>
        <taxon>Bacillaceae</taxon>
        <taxon>Lysinibacillus</taxon>
    </lineage>
</organism>
<protein>
    <recommendedName>
        <fullName evidence="2">DUF6843 domain-containing protein</fullName>
    </recommendedName>
</protein>
<keyword evidence="1" id="KW-1133">Transmembrane helix</keyword>
<feature type="domain" description="DUF6843" evidence="2">
    <location>
        <begin position="35"/>
        <end position="143"/>
    </location>
</feature>
<keyword evidence="4" id="KW-1185">Reference proteome</keyword>
<name>A0ABV3VTI2_9BACI</name>
<accession>A0ABV3VTI2</accession>
<evidence type="ECO:0000256" key="1">
    <source>
        <dbReference type="SAM" id="Phobius"/>
    </source>
</evidence>
<evidence type="ECO:0000313" key="3">
    <source>
        <dbReference type="EMBL" id="MEX3744214.1"/>
    </source>
</evidence>
<keyword evidence="1" id="KW-0812">Transmembrane</keyword>
<sequence>MKKIILGMIIGIVIGFGLYWIFTHKVYDEAFYFQDGYEGCAYVVYNIEGTPQLEIEDDTIQYHFDEDGLVLTTSPEDFGWEGRENSGSHETKYFYVNENGEKIKEIPESEIGFVSLGSYSQDGRVQITRMSIPVGNTAKACDEKYEELEEKLDKKLKNS</sequence>
<proteinExistence type="predicted"/>
<gene>
    <name evidence="3" type="ORF">AB1300_03620</name>
</gene>
<feature type="transmembrane region" description="Helical" evidence="1">
    <location>
        <begin position="5"/>
        <end position="22"/>
    </location>
</feature>